<sequence length="412" mass="47827">MIKIVHPHVHSKDECPSRKFSIPVLPNLDVIHLARGAQPETLNPRDVYIHSTCPFLRQSCIRAKKAITRELPYGFFPSDVFAHLEEMLFSGNRRHDDAEYEGEEDDGFGIYFNDSFLSIPDSVRVLRLVWWDEKHLFRIDKYKNRNPDGLGIGILGRRGGRGGSAKRARGGYEDEDWFKGCNYCDQRGCRQEGGTLHSEKAHETVHRLIGQSLSRASRLERLEVYNVGTGREGWLHEDDGAVERGFEKGVKDRRRYDEAKAEVARLRTEWNARMWHQEAKGKAEEAEEGSELSGQRDIRDGRRKTTVKVKVYGPEEYYLKFKERDHIDSQEAEYWESILMPSPELLDLRTRLAEVNERIREHPVHRPELMPKEDLIDMLDEALEDDRRGEIWELEREAFSRSKGGKQSHSGD</sequence>
<evidence type="ECO:0000256" key="1">
    <source>
        <dbReference type="SAM" id="MobiDB-lite"/>
    </source>
</evidence>
<reference evidence="3" key="2">
    <citation type="submission" date="2013-07" db="EMBL/GenBank/DDBJ databases">
        <authorList>
            <consortium name="The Broad Institute Genome Sequencing Platform"/>
            <person name="Cuomo C."/>
            <person name="Litvintseva A."/>
            <person name="Chen Y."/>
            <person name="Heitman J."/>
            <person name="Sun S."/>
            <person name="Springer D."/>
            <person name="Dromer F."/>
            <person name="Young S.K."/>
            <person name="Zeng Q."/>
            <person name="Gargeya S."/>
            <person name="Fitzgerald M."/>
            <person name="Abouelleil A."/>
            <person name="Alvarado L."/>
            <person name="Berlin A.M."/>
            <person name="Chapman S.B."/>
            <person name="Dewar J."/>
            <person name="Goldberg J."/>
            <person name="Griggs A."/>
            <person name="Gujja S."/>
            <person name="Hansen M."/>
            <person name="Howarth C."/>
            <person name="Imamovic A."/>
            <person name="Larimer J."/>
            <person name="McCowan C."/>
            <person name="Murphy C."/>
            <person name="Pearson M."/>
            <person name="Priest M."/>
            <person name="Roberts A."/>
            <person name="Saif S."/>
            <person name="Shea T."/>
            <person name="Sykes S."/>
            <person name="Wortman J."/>
            <person name="Nusbaum C."/>
            <person name="Birren B."/>
        </authorList>
    </citation>
    <scope>NUCLEOTIDE SEQUENCE</scope>
    <source>
        <strain evidence="3">CBS 10117</strain>
    </source>
</reference>
<reference evidence="3" key="3">
    <citation type="submission" date="2024-02" db="EMBL/GenBank/DDBJ databases">
        <title>Comparative genomics of Cryptococcus and Kwoniella reveals pathogenesis evolution and contrasting modes of karyotype evolution via chromosome fusion or intercentromeric recombination.</title>
        <authorList>
            <person name="Coelho M.A."/>
            <person name="David-Palma M."/>
            <person name="Shea T."/>
            <person name="Bowers K."/>
            <person name="McGinley-Smith S."/>
            <person name="Mohammad A.W."/>
            <person name="Gnirke A."/>
            <person name="Yurkov A.M."/>
            <person name="Nowrousian M."/>
            <person name="Sun S."/>
            <person name="Cuomo C.A."/>
            <person name="Heitman J."/>
        </authorList>
    </citation>
    <scope>NUCLEOTIDE SEQUENCE</scope>
    <source>
        <strain evidence="3">CBS 10117</strain>
    </source>
</reference>
<dbReference type="OrthoDB" id="2571046at2759"/>
<evidence type="ECO:0000313" key="3">
    <source>
        <dbReference type="EMBL" id="WWC61422.1"/>
    </source>
</evidence>
<organism evidence="2">
    <name type="scientific">Kwoniella dejecticola CBS 10117</name>
    <dbReference type="NCBI Taxonomy" id="1296121"/>
    <lineage>
        <taxon>Eukaryota</taxon>
        <taxon>Fungi</taxon>
        <taxon>Dikarya</taxon>
        <taxon>Basidiomycota</taxon>
        <taxon>Agaricomycotina</taxon>
        <taxon>Tremellomycetes</taxon>
        <taxon>Tremellales</taxon>
        <taxon>Cryptococcaceae</taxon>
        <taxon>Kwoniella</taxon>
    </lineage>
</organism>
<reference evidence="2" key="1">
    <citation type="submission" date="2013-07" db="EMBL/GenBank/DDBJ databases">
        <title>The Genome Sequence of Cryptococcus dejecticola CBS10117.</title>
        <authorList>
            <consortium name="The Broad Institute Genome Sequencing Platform"/>
            <person name="Cuomo C."/>
            <person name="Litvintseva A."/>
            <person name="Chen Y."/>
            <person name="Heitman J."/>
            <person name="Sun S."/>
            <person name="Springer D."/>
            <person name="Dromer F."/>
            <person name="Young S.K."/>
            <person name="Zeng Q."/>
            <person name="Gargeya S."/>
            <person name="Fitzgerald M."/>
            <person name="Abouelleil A."/>
            <person name="Alvarado L."/>
            <person name="Berlin A.M."/>
            <person name="Chapman S.B."/>
            <person name="Dewar J."/>
            <person name="Goldberg J."/>
            <person name="Griggs A."/>
            <person name="Gujja S."/>
            <person name="Hansen M."/>
            <person name="Howarth C."/>
            <person name="Imamovic A."/>
            <person name="Larimer J."/>
            <person name="McCowan C."/>
            <person name="Murphy C."/>
            <person name="Pearson M."/>
            <person name="Priest M."/>
            <person name="Roberts A."/>
            <person name="Saif S."/>
            <person name="Shea T."/>
            <person name="Sykes S."/>
            <person name="Wortman J."/>
            <person name="Nusbaum C."/>
            <person name="Birren B."/>
        </authorList>
    </citation>
    <scope>NUCLEOTIDE SEQUENCE [LARGE SCALE GENOMIC DNA]</scope>
    <source>
        <strain evidence="2">CBS 10117</strain>
    </source>
</reference>
<dbReference type="GeneID" id="28967723"/>
<proteinExistence type="predicted"/>
<dbReference type="EMBL" id="CP144533">
    <property type="protein sequence ID" value="WWC61422.1"/>
    <property type="molecule type" value="Genomic_DNA"/>
</dbReference>
<dbReference type="VEuPathDB" id="FungiDB:I303_04024"/>
<name>A0A1A6A8B7_9TREE</name>
<dbReference type="Proteomes" id="UP000078595">
    <property type="component" value="Chromosome 4"/>
</dbReference>
<evidence type="ECO:0000313" key="2">
    <source>
        <dbReference type="EMBL" id="OBR86300.1"/>
    </source>
</evidence>
<gene>
    <name evidence="2" type="ORF">I303_04024</name>
    <name evidence="3" type="ORF">I303_104006</name>
</gene>
<dbReference type="KEGG" id="kdj:28967723"/>
<dbReference type="AlphaFoldDB" id="A0A1A6A8B7"/>
<keyword evidence="4" id="KW-1185">Reference proteome</keyword>
<dbReference type="EMBL" id="KI894030">
    <property type="protein sequence ID" value="OBR86300.1"/>
    <property type="molecule type" value="Genomic_DNA"/>
</dbReference>
<dbReference type="RefSeq" id="XP_018264142.1">
    <property type="nucleotide sequence ID" value="XM_018407334.1"/>
</dbReference>
<evidence type="ECO:0000313" key="4">
    <source>
        <dbReference type="Proteomes" id="UP000078595"/>
    </source>
</evidence>
<accession>A0A1A6A8B7</accession>
<feature type="region of interest" description="Disordered" evidence="1">
    <location>
        <begin position="279"/>
        <end position="299"/>
    </location>
</feature>
<protein>
    <submittedName>
        <fullName evidence="2">Uncharacterized protein</fullName>
    </submittedName>
</protein>